<evidence type="ECO:0000313" key="2">
    <source>
        <dbReference type="EMBL" id="ROV88032.1"/>
    </source>
</evidence>
<dbReference type="Proteomes" id="UP000285146">
    <property type="component" value="Unassembled WGS sequence"/>
</dbReference>
<dbReference type="EMBL" id="LKEB01000126">
    <property type="protein sequence ID" value="ROV88032.1"/>
    <property type="molecule type" value="Genomic_DNA"/>
</dbReference>
<dbReference type="AlphaFoldDB" id="A0A423VAW7"/>
<sequence length="489" mass="53790">MNPSDADSSGTESSDIDSSDLGSPGPAFITFHCSPRHPGEDYGAFAQRAREYRNVARQQYLAEYYAEREARLPSPESYPREAQDRAEMVQRVEEDIYWDSRPPGEYLASLYEWPAQRALRLGIPYIHYDEPLQSLTDQEDQSPDPREAVRTMRPEDPGWLDPLGIISDRSSPVPAAAATSGLEGIDGSDKDRDVPEQATPSRTGSRKRKRELGEGGNLQEPAKRTRMDTHAATTTTPTVTRHKRKRGSENDREAQRSTKRARADGHVATSEVTTTGIAATSGRKRKRSQEDIREIQGSAKRARADGHAATSEAAAGTSEAIATVGQKRKRGQKEEDCSPQARTTRSQSGVKKRKTESTRKAPLPAIAAPGRTRKRVPDEPLQTSASLGSLPAITTNSTGERRDRLSLAAKGRKRPCHPPQISRVTQAPRVTRAQRQLLHGEDAQLFQLGHRGELDIQGTSGRDVSKDTPVGKRRSARFGSKIRAGQARA</sequence>
<organism evidence="2 3">
    <name type="scientific">Cytospora leucostoma</name>
    <dbReference type="NCBI Taxonomy" id="1230097"/>
    <lineage>
        <taxon>Eukaryota</taxon>
        <taxon>Fungi</taxon>
        <taxon>Dikarya</taxon>
        <taxon>Ascomycota</taxon>
        <taxon>Pezizomycotina</taxon>
        <taxon>Sordariomycetes</taxon>
        <taxon>Sordariomycetidae</taxon>
        <taxon>Diaporthales</taxon>
        <taxon>Cytosporaceae</taxon>
        <taxon>Cytospora</taxon>
    </lineage>
</organism>
<proteinExistence type="predicted"/>
<feature type="compositionally biased region" description="Polar residues" evidence="1">
    <location>
        <begin position="381"/>
        <end position="398"/>
    </location>
</feature>
<feature type="compositionally biased region" description="Polar residues" evidence="1">
    <location>
        <begin position="340"/>
        <end position="349"/>
    </location>
</feature>
<evidence type="ECO:0000256" key="1">
    <source>
        <dbReference type="SAM" id="MobiDB-lite"/>
    </source>
</evidence>
<reference evidence="2 3" key="1">
    <citation type="submission" date="2015-09" db="EMBL/GenBank/DDBJ databases">
        <title>Host preference determinants of Valsa canker pathogens revealed by comparative genomics.</title>
        <authorList>
            <person name="Yin Z."/>
            <person name="Huang L."/>
        </authorList>
    </citation>
    <scope>NUCLEOTIDE SEQUENCE [LARGE SCALE GENOMIC DNA]</scope>
    <source>
        <strain evidence="2 3">SXYLt</strain>
    </source>
</reference>
<feature type="compositionally biased region" description="Low complexity" evidence="1">
    <location>
        <begin position="230"/>
        <end position="239"/>
    </location>
</feature>
<feature type="region of interest" description="Disordered" evidence="1">
    <location>
        <begin position="1"/>
        <end position="42"/>
    </location>
</feature>
<feature type="region of interest" description="Disordered" evidence="1">
    <location>
        <begin position="66"/>
        <end position="86"/>
    </location>
</feature>
<gene>
    <name evidence="2" type="ORF">VPNG_10349</name>
</gene>
<feature type="compositionally biased region" description="Low complexity" evidence="1">
    <location>
        <begin position="307"/>
        <end position="322"/>
    </location>
</feature>
<feature type="region of interest" description="Disordered" evidence="1">
    <location>
        <begin position="130"/>
        <end position="402"/>
    </location>
</feature>
<feature type="compositionally biased region" description="Basic and acidic residues" evidence="1">
    <location>
        <begin position="247"/>
        <end position="265"/>
    </location>
</feature>
<evidence type="ECO:0000313" key="3">
    <source>
        <dbReference type="Proteomes" id="UP000285146"/>
    </source>
</evidence>
<dbReference type="InParanoid" id="A0A423VAW7"/>
<dbReference type="OrthoDB" id="10672546at2759"/>
<accession>A0A423VAW7</accession>
<keyword evidence="3" id="KW-1185">Reference proteome</keyword>
<protein>
    <submittedName>
        <fullName evidence="2">Uncharacterized protein</fullName>
    </submittedName>
</protein>
<feature type="region of interest" description="Disordered" evidence="1">
    <location>
        <begin position="451"/>
        <end position="489"/>
    </location>
</feature>
<comment type="caution">
    <text evidence="2">The sequence shown here is derived from an EMBL/GenBank/DDBJ whole genome shotgun (WGS) entry which is preliminary data.</text>
</comment>
<name>A0A423VAW7_9PEZI</name>
<feature type="compositionally biased region" description="Basic and acidic residues" evidence="1">
    <location>
        <begin position="143"/>
        <end position="156"/>
    </location>
</feature>